<protein>
    <submittedName>
        <fullName evidence="1">Uncharacterized protein</fullName>
    </submittedName>
</protein>
<gene>
    <name evidence="1" type="ORF">NCPPB2254_03552</name>
</gene>
<dbReference type="Proteomes" id="UP000237580">
    <property type="component" value="Unassembled WGS sequence"/>
</dbReference>
<organism evidence="1 2">
    <name type="scientific">Pseudomonas syringae pv. persicae</name>
    <dbReference type="NCBI Taxonomy" id="237306"/>
    <lineage>
        <taxon>Bacteria</taxon>
        <taxon>Pseudomonadati</taxon>
        <taxon>Pseudomonadota</taxon>
        <taxon>Gammaproteobacteria</taxon>
        <taxon>Pseudomonadales</taxon>
        <taxon>Pseudomonadaceae</taxon>
        <taxon>Pseudomonas</taxon>
    </lineage>
</organism>
<sequence length="81" mass="9296">MDHGGVDINGTTVVLYRWDHGDPFKMGFQMARSDAQLKLRLPCSHKAWVEEKAKEGFHSMQAVVLRLIDEAKKKDEEIKRA</sequence>
<comment type="caution">
    <text evidence="1">The sequence shown here is derived from an EMBL/GenBank/DDBJ whole genome shotgun (WGS) entry which is preliminary data.</text>
</comment>
<reference evidence="1 2" key="1">
    <citation type="submission" date="2017-11" db="EMBL/GenBank/DDBJ databases">
        <authorList>
            <person name="Blom J."/>
        </authorList>
    </citation>
    <scope>NUCLEOTIDE SEQUENCE [LARGE SCALE GENOMIC DNA]</scope>
    <source>
        <strain evidence="1">NCPPB 2254</strain>
    </source>
</reference>
<dbReference type="InterPro" id="IPR013321">
    <property type="entry name" value="Arc_rbn_hlx_hlx"/>
</dbReference>
<dbReference type="InterPro" id="IPR010985">
    <property type="entry name" value="Ribbon_hlx_hlx"/>
</dbReference>
<proteinExistence type="predicted"/>
<dbReference type="Gene3D" id="1.10.1220.10">
    <property type="entry name" value="Met repressor-like"/>
    <property type="match status" value="1"/>
</dbReference>
<name>A0AB38EHE5_9PSED</name>
<dbReference type="SUPFAM" id="SSF47598">
    <property type="entry name" value="Ribbon-helix-helix"/>
    <property type="match status" value="1"/>
</dbReference>
<dbReference type="AlphaFoldDB" id="A0AB38EHE5"/>
<dbReference type="GO" id="GO:0006355">
    <property type="term" value="P:regulation of DNA-templated transcription"/>
    <property type="evidence" value="ECO:0007669"/>
    <property type="project" value="InterPro"/>
</dbReference>
<evidence type="ECO:0000313" key="1">
    <source>
        <dbReference type="EMBL" id="SOQ11841.1"/>
    </source>
</evidence>
<accession>A0AB38EHE5</accession>
<evidence type="ECO:0000313" key="2">
    <source>
        <dbReference type="Proteomes" id="UP000237580"/>
    </source>
</evidence>
<dbReference type="EMBL" id="ODAM01000094">
    <property type="protein sequence ID" value="SOQ11841.1"/>
    <property type="molecule type" value="Genomic_DNA"/>
</dbReference>